<gene>
    <name evidence="2" type="ORF">HNR13_001888</name>
</gene>
<reference evidence="2 3" key="1">
    <citation type="submission" date="2020-07" db="EMBL/GenBank/DDBJ databases">
        <title>Sequencing the genomes of 1000 actinobacteria strains.</title>
        <authorList>
            <person name="Klenk H.-P."/>
        </authorList>
    </citation>
    <scope>NUCLEOTIDE SEQUENCE [LARGE SCALE GENOMIC DNA]</scope>
    <source>
        <strain evidence="2 3">DSM 15165</strain>
    </source>
</reference>
<dbReference type="AlphaFoldDB" id="A0A853CW46"/>
<keyword evidence="1" id="KW-1133">Transmembrane helix</keyword>
<evidence type="ECO:0000256" key="1">
    <source>
        <dbReference type="SAM" id="Phobius"/>
    </source>
</evidence>
<feature type="transmembrane region" description="Helical" evidence="1">
    <location>
        <begin position="65"/>
        <end position="84"/>
    </location>
</feature>
<name>A0A853CW46_9MICO</name>
<dbReference type="RefSeq" id="WP_179605509.1">
    <property type="nucleotide sequence ID" value="NZ_BAABEH010000001.1"/>
</dbReference>
<proteinExistence type="predicted"/>
<keyword evidence="1" id="KW-0472">Membrane</keyword>
<dbReference type="Proteomes" id="UP000578352">
    <property type="component" value="Unassembled WGS sequence"/>
</dbReference>
<accession>A0A853CW46</accession>
<dbReference type="EMBL" id="JACCFL010000001">
    <property type="protein sequence ID" value="NYJ23601.1"/>
    <property type="molecule type" value="Genomic_DNA"/>
</dbReference>
<feature type="transmembrane region" description="Helical" evidence="1">
    <location>
        <begin position="37"/>
        <end position="58"/>
    </location>
</feature>
<keyword evidence="1" id="KW-0812">Transmembrane</keyword>
<comment type="caution">
    <text evidence="2">The sequence shown here is derived from an EMBL/GenBank/DDBJ whole genome shotgun (WGS) entry which is preliminary data.</text>
</comment>
<sequence>MLSRIVNAILLVVAGAVIGGIGTIAHQITVDWGGVDIPLGLVASLLCFTALLVGLRLLGDSRWPALCAALGTIAVILLFTQQSPGGSVLIPNNPMGVVWLVGPILIAAIVVAWPDVRGGLPARDRRTAPAVAEHGGHRPDGLS</sequence>
<evidence type="ECO:0000313" key="3">
    <source>
        <dbReference type="Proteomes" id="UP000578352"/>
    </source>
</evidence>
<feature type="transmembrane region" description="Helical" evidence="1">
    <location>
        <begin position="96"/>
        <end position="116"/>
    </location>
</feature>
<evidence type="ECO:0000313" key="2">
    <source>
        <dbReference type="EMBL" id="NYJ23601.1"/>
    </source>
</evidence>
<protein>
    <submittedName>
        <fullName evidence="2">Peptidoglycan/LPS O-acetylase OafA/YrhL</fullName>
    </submittedName>
</protein>
<organism evidence="2 3">
    <name type="scientific">Leifsonia shinshuensis</name>
    <dbReference type="NCBI Taxonomy" id="150026"/>
    <lineage>
        <taxon>Bacteria</taxon>
        <taxon>Bacillati</taxon>
        <taxon>Actinomycetota</taxon>
        <taxon>Actinomycetes</taxon>
        <taxon>Micrococcales</taxon>
        <taxon>Microbacteriaceae</taxon>
        <taxon>Leifsonia</taxon>
    </lineage>
</organism>